<proteinExistence type="predicted"/>
<dbReference type="AlphaFoldDB" id="A0AA36FEL2"/>
<dbReference type="Proteomes" id="UP001162480">
    <property type="component" value="Chromosome 17"/>
</dbReference>
<reference evidence="1" key="1">
    <citation type="submission" date="2023-08" db="EMBL/GenBank/DDBJ databases">
        <authorList>
            <person name="Alioto T."/>
            <person name="Alioto T."/>
            <person name="Gomez Garrido J."/>
        </authorList>
    </citation>
    <scope>NUCLEOTIDE SEQUENCE</scope>
</reference>
<gene>
    <name evidence="1" type="ORF">OCTVUL_1B022520</name>
</gene>
<evidence type="ECO:0000313" key="1">
    <source>
        <dbReference type="EMBL" id="CAI9735485.1"/>
    </source>
</evidence>
<accession>A0AA36FEL2</accession>
<organism evidence="1 2">
    <name type="scientific">Octopus vulgaris</name>
    <name type="common">Common octopus</name>
    <dbReference type="NCBI Taxonomy" id="6645"/>
    <lineage>
        <taxon>Eukaryota</taxon>
        <taxon>Metazoa</taxon>
        <taxon>Spiralia</taxon>
        <taxon>Lophotrochozoa</taxon>
        <taxon>Mollusca</taxon>
        <taxon>Cephalopoda</taxon>
        <taxon>Coleoidea</taxon>
        <taxon>Octopodiformes</taxon>
        <taxon>Octopoda</taxon>
        <taxon>Incirrata</taxon>
        <taxon>Octopodidae</taxon>
        <taxon>Octopus</taxon>
    </lineage>
</organism>
<protein>
    <submittedName>
        <fullName evidence="1">Uncharacterized protein</fullName>
    </submittedName>
</protein>
<evidence type="ECO:0000313" key="2">
    <source>
        <dbReference type="Proteomes" id="UP001162480"/>
    </source>
</evidence>
<keyword evidence="2" id="KW-1185">Reference proteome</keyword>
<name>A0AA36FEL2_OCTVU</name>
<sequence length="69" mass="7986">MRSRVKLYRVRFVQLRAGCSDRSSPAALNEIRKIFEVGGRMTIKMQIIRKLKVAKHYKEDGGKLDTTAY</sequence>
<dbReference type="EMBL" id="OX597830">
    <property type="protein sequence ID" value="CAI9735485.1"/>
    <property type="molecule type" value="Genomic_DNA"/>
</dbReference>